<keyword evidence="4" id="KW-1185">Reference proteome</keyword>
<evidence type="ECO:0000259" key="2">
    <source>
        <dbReference type="Pfam" id="PF04945"/>
    </source>
</evidence>
<feature type="domain" description="YHS" evidence="2">
    <location>
        <begin position="40"/>
        <end position="86"/>
    </location>
</feature>
<organism evidence="3 4">
    <name type="scientific">Fibrisoma montanum</name>
    <dbReference type="NCBI Taxonomy" id="2305895"/>
    <lineage>
        <taxon>Bacteria</taxon>
        <taxon>Pseudomonadati</taxon>
        <taxon>Bacteroidota</taxon>
        <taxon>Cytophagia</taxon>
        <taxon>Cytophagales</taxon>
        <taxon>Spirosomataceae</taxon>
        <taxon>Fibrisoma</taxon>
    </lineage>
</organism>
<name>A0A418MC96_9BACT</name>
<dbReference type="AlphaFoldDB" id="A0A418MC96"/>
<dbReference type="Pfam" id="PF04945">
    <property type="entry name" value="YHS"/>
    <property type="match status" value="1"/>
</dbReference>
<reference evidence="3 4" key="1">
    <citation type="submission" date="2018-08" db="EMBL/GenBank/DDBJ databases">
        <title>Fibrisoma montanum sp. nov., isolated from Danxia mountain soil.</title>
        <authorList>
            <person name="Huang Y."/>
        </authorList>
    </citation>
    <scope>NUCLEOTIDE SEQUENCE [LARGE SCALE GENOMIC DNA]</scope>
    <source>
        <strain evidence="3 4">HYT19</strain>
    </source>
</reference>
<evidence type="ECO:0000313" key="4">
    <source>
        <dbReference type="Proteomes" id="UP000283523"/>
    </source>
</evidence>
<protein>
    <submittedName>
        <fullName evidence="3">YHS domain-containing protein</fullName>
    </submittedName>
</protein>
<feature type="signal peptide" evidence="1">
    <location>
        <begin position="1"/>
        <end position="21"/>
    </location>
</feature>
<accession>A0A418MC96</accession>
<dbReference type="RefSeq" id="WP_119668219.1">
    <property type="nucleotide sequence ID" value="NZ_QXED01000003.1"/>
</dbReference>
<gene>
    <name evidence="3" type="ORF">DYU11_13650</name>
</gene>
<sequence length="152" mass="17047">MKSITIRLTVLFLFTITAAFAQKSPVFAPDGKAIRGYDPVAYFTEGKPVAGDPQFSYSYEGADWQFASAKNRDAFKADPEKYAPQYGGYCAFGTSRGYKAPTQPDAWTINNGKLYLNYNTKVRTEWAKDQAGYIKKADANWPTIKDKDKEPK</sequence>
<keyword evidence="1" id="KW-0732">Signal</keyword>
<dbReference type="NCBIfam" id="NF041384">
    <property type="entry name" value="YHS_seleno_dom"/>
    <property type="match status" value="1"/>
</dbReference>
<evidence type="ECO:0000256" key="1">
    <source>
        <dbReference type="SAM" id="SignalP"/>
    </source>
</evidence>
<feature type="chain" id="PRO_5019073570" evidence="1">
    <location>
        <begin position="22"/>
        <end position="152"/>
    </location>
</feature>
<proteinExistence type="predicted"/>
<dbReference type="EMBL" id="QXED01000003">
    <property type="protein sequence ID" value="RIV24003.1"/>
    <property type="molecule type" value="Genomic_DNA"/>
</dbReference>
<comment type="caution">
    <text evidence="3">The sequence shown here is derived from an EMBL/GenBank/DDBJ whole genome shotgun (WGS) entry which is preliminary data.</text>
</comment>
<dbReference type="InterPro" id="IPR007029">
    <property type="entry name" value="YHS_dom"/>
</dbReference>
<dbReference type="OrthoDB" id="344729at2"/>
<evidence type="ECO:0000313" key="3">
    <source>
        <dbReference type="EMBL" id="RIV24003.1"/>
    </source>
</evidence>
<dbReference type="Proteomes" id="UP000283523">
    <property type="component" value="Unassembled WGS sequence"/>
</dbReference>